<name>A0A7W2JVQ0_9PSED</name>
<sequence>MTEFQLRYCPANYLHLNHCPGALSQVAPALPLWRGSCTLNGWLMSVLGLSEPFDVPERLGKLAYYPQPVFERVLSSLGGLLHGRAIKQLLDPEGQTRLRQALDLQDLRYCLEKWPLVIGPWPAGWQQVLPAGDLDAYLPGCGLAFWLQACGEVDPGFARRMALRLPGMTAVPTWPMDAEQRDLARTLCLKVARDRSPECCHLLN</sequence>
<accession>A0A7W2JVQ0</accession>
<dbReference type="AlphaFoldDB" id="A0A7W2JVQ0"/>
<evidence type="ECO:0000313" key="1">
    <source>
        <dbReference type="EMBL" id="MBA6066000.1"/>
    </source>
</evidence>
<reference evidence="1 2" key="1">
    <citation type="submission" date="2020-07" db="EMBL/GenBank/DDBJ databases">
        <title>Diversity of carbapenemase encoding genes among Pseudomonas putida group clinical isolates in a tertiary Brazilian hospital.</title>
        <authorList>
            <person name="Alberto-Lei F."/>
            <person name="Nodari C.S."/>
            <person name="Streling A.P."/>
            <person name="Paulino J.T."/>
            <person name="Bessa-Neto F.O."/>
            <person name="Cayo R."/>
            <person name="Gales A.C."/>
        </authorList>
    </citation>
    <scope>NUCLEOTIDE SEQUENCE [LARGE SCALE GENOMIC DNA]</scope>
    <source>
        <strain evidence="1 2">14802</strain>
    </source>
</reference>
<protein>
    <submittedName>
        <fullName evidence="1">SctK family type III secretion system sorting platform protein</fullName>
    </submittedName>
</protein>
<dbReference type="InterPro" id="IPR009510">
    <property type="entry name" value="T3SS_K"/>
</dbReference>
<evidence type="ECO:0000313" key="2">
    <source>
        <dbReference type="Proteomes" id="UP000541770"/>
    </source>
</evidence>
<organism evidence="1 2">
    <name type="scientific">Pseudomonas mosselii</name>
    <dbReference type="NCBI Taxonomy" id="78327"/>
    <lineage>
        <taxon>Bacteria</taxon>
        <taxon>Pseudomonadati</taxon>
        <taxon>Pseudomonadota</taxon>
        <taxon>Gammaproteobacteria</taxon>
        <taxon>Pseudomonadales</taxon>
        <taxon>Pseudomonadaceae</taxon>
        <taxon>Pseudomonas</taxon>
    </lineage>
</organism>
<gene>
    <name evidence="1" type="ORF">H4C75_14660</name>
</gene>
<dbReference type="RefSeq" id="WP_182323337.1">
    <property type="nucleotide sequence ID" value="NZ_JACGDE010000009.1"/>
</dbReference>
<proteinExistence type="predicted"/>
<dbReference type="Proteomes" id="UP000541770">
    <property type="component" value="Unassembled WGS sequence"/>
</dbReference>
<dbReference type="Pfam" id="PF06578">
    <property type="entry name" value="YscK"/>
    <property type="match status" value="1"/>
</dbReference>
<dbReference type="EMBL" id="JACGDE010000009">
    <property type="protein sequence ID" value="MBA6066000.1"/>
    <property type="molecule type" value="Genomic_DNA"/>
</dbReference>
<comment type="caution">
    <text evidence="1">The sequence shown here is derived from an EMBL/GenBank/DDBJ whole genome shotgun (WGS) entry which is preliminary data.</text>
</comment>